<gene>
    <name evidence="13" type="ORF">RB653_005676</name>
</gene>
<evidence type="ECO:0000256" key="4">
    <source>
        <dbReference type="ARBA" id="ARBA00008006"/>
    </source>
</evidence>
<keyword evidence="6" id="KW-0813">Transport</keyword>
<dbReference type="Proteomes" id="UP001344447">
    <property type="component" value="Unassembled WGS sequence"/>
</dbReference>
<keyword evidence="11" id="KW-0472">Membrane</keyword>
<comment type="caution">
    <text evidence="13">The sequence shown here is derived from an EMBL/GenBank/DDBJ whole genome shotgun (WGS) entry which is preliminary data.</text>
</comment>
<keyword evidence="7" id="KW-0679">Respiratory chain</keyword>
<comment type="function">
    <text evidence="1">Accessory subunit of the mitochondrial membrane respiratory chain NADH dehydrogenase (Complex I), that is believed not to be involved in catalysis. Complex I functions in the transfer of electrons from NADH to the respiratory chain. The immediate electron acceptor for the enzyme is believed to be ubiquinone.</text>
</comment>
<dbReference type="PROSITE" id="PS51808">
    <property type="entry name" value="CHCH"/>
    <property type="match status" value="1"/>
</dbReference>
<reference evidence="13 14" key="1">
    <citation type="submission" date="2023-11" db="EMBL/GenBank/DDBJ databases">
        <title>Dfirmibasis_genome.</title>
        <authorList>
            <person name="Edelbroek B."/>
            <person name="Kjellin J."/>
            <person name="Jerlstrom-Hultqvist J."/>
            <person name="Soderbom F."/>
        </authorList>
    </citation>
    <scope>NUCLEOTIDE SEQUENCE [LARGE SCALE GENOMIC DNA]</scope>
    <source>
        <strain evidence="13 14">TNS-C-14</strain>
    </source>
</reference>
<evidence type="ECO:0000256" key="12">
    <source>
        <dbReference type="ARBA" id="ARBA00023157"/>
    </source>
</evidence>
<evidence type="ECO:0000256" key="3">
    <source>
        <dbReference type="ARBA" id="ARBA00004637"/>
    </source>
</evidence>
<name>A0AAN7U1N3_9MYCE</name>
<dbReference type="InterPro" id="IPR008698">
    <property type="entry name" value="NDUB7"/>
</dbReference>
<comment type="similarity">
    <text evidence="4">Belongs to the complex I NDUFB7 subunit family.</text>
</comment>
<evidence type="ECO:0000256" key="10">
    <source>
        <dbReference type="ARBA" id="ARBA00023128"/>
    </source>
</evidence>
<keyword evidence="10" id="KW-0496">Mitochondrion</keyword>
<dbReference type="PANTHER" id="PTHR20900:SF0">
    <property type="entry name" value="NADH DEHYDROGENASE [UBIQUINONE] 1 BETA SUBCOMPLEX SUBUNIT 7"/>
    <property type="match status" value="1"/>
</dbReference>
<dbReference type="EMBL" id="JAVFKY010000001">
    <property type="protein sequence ID" value="KAK5584069.1"/>
    <property type="molecule type" value="Genomic_DNA"/>
</dbReference>
<proteinExistence type="inferred from homology"/>
<evidence type="ECO:0000256" key="5">
    <source>
        <dbReference type="ARBA" id="ARBA00018677"/>
    </source>
</evidence>
<dbReference type="Pfam" id="PF05676">
    <property type="entry name" value="NDUF_B7"/>
    <property type="match status" value="1"/>
</dbReference>
<evidence type="ECO:0000256" key="11">
    <source>
        <dbReference type="ARBA" id="ARBA00023136"/>
    </source>
</evidence>
<comment type="subcellular location">
    <subcellularLocation>
        <location evidence="3">Mitochondrion inner membrane</location>
        <topology evidence="3">Peripheral membrane protein</topology>
    </subcellularLocation>
    <subcellularLocation>
        <location evidence="2">Mitochondrion intermembrane space</location>
    </subcellularLocation>
</comment>
<organism evidence="13 14">
    <name type="scientific">Dictyostelium firmibasis</name>
    <dbReference type="NCBI Taxonomy" id="79012"/>
    <lineage>
        <taxon>Eukaryota</taxon>
        <taxon>Amoebozoa</taxon>
        <taxon>Evosea</taxon>
        <taxon>Eumycetozoa</taxon>
        <taxon>Dictyostelia</taxon>
        <taxon>Dictyosteliales</taxon>
        <taxon>Dictyosteliaceae</taxon>
        <taxon>Dictyostelium</taxon>
    </lineage>
</organism>
<keyword evidence="14" id="KW-1185">Reference proteome</keyword>
<evidence type="ECO:0000256" key="9">
    <source>
        <dbReference type="ARBA" id="ARBA00022982"/>
    </source>
</evidence>
<keyword evidence="12" id="KW-1015">Disulfide bond</keyword>
<evidence type="ECO:0000256" key="6">
    <source>
        <dbReference type="ARBA" id="ARBA00022448"/>
    </source>
</evidence>
<dbReference type="PANTHER" id="PTHR20900">
    <property type="entry name" value="NADH:UBIQUINONE OXIDOREDUCTASE B18-LIKE SUBUNIT"/>
    <property type="match status" value="1"/>
</dbReference>
<keyword evidence="9" id="KW-0249">Electron transport</keyword>
<evidence type="ECO:0000256" key="2">
    <source>
        <dbReference type="ARBA" id="ARBA00004569"/>
    </source>
</evidence>
<evidence type="ECO:0000313" key="13">
    <source>
        <dbReference type="EMBL" id="KAK5584069.1"/>
    </source>
</evidence>
<accession>A0AAN7U1N3</accession>
<sequence>MTGHAPESTFNPDGSRKMIATQQQCEDKNLPLSFRDYCAHLLIPLNDCRVATYYAPWKCMDEKHAYEGCQYDEYLYRKIKKSEQDEAERIKREGIVEKVNLQDRPYEERKLS</sequence>
<dbReference type="GO" id="GO:0005758">
    <property type="term" value="C:mitochondrial intermembrane space"/>
    <property type="evidence" value="ECO:0007669"/>
    <property type="project" value="UniProtKB-SubCell"/>
</dbReference>
<dbReference type="AlphaFoldDB" id="A0AAN7U1N3"/>
<keyword evidence="8" id="KW-0999">Mitochondrion inner membrane</keyword>
<evidence type="ECO:0000256" key="7">
    <source>
        <dbReference type="ARBA" id="ARBA00022660"/>
    </source>
</evidence>
<evidence type="ECO:0000313" key="14">
    <source>
        <dbReference type="Proteomes" id="UP001344447"/>
    </source>
</evidence>
<protein>
    <recommendedName>
        <fullName evidence="5">NADH dehydrogenase [ubiquinone] 1 beta subcomplex subunit 7</fullName>
    </recommendedName>
</protein>
<evidence type="ECO:0000256" key="1">
    <source>
        <dbReference type="ARBA" id="ARBA00003195"/>
    </source>
</evidence>
<evidence type="ECO:0000256" key="8">
    <source>
        <dbReference type="ARBA" id="ARBA00022792"/>
    </source>
</evidence>
<dbReference type="GO" id="GO:0005743">
    <property type="term" value="C:mitochondrial inner membrane"/>
    <property type="evidence" value="ECO:0007669"/>
    <property type="project" value="UniProtKB-SubCell"/>
</dbReference>